<accession>A0A1L8MKC5</accession>
<name>A0A1L8MKC5_9STRE</name>
<keyword evidence="1" id="KW-0472">Membrane</keyword>
<reference evidence="3" key="1">
    <citation type="submission" date="2016-06" db="EMBL/GenBank/DDBJ databases">
        <authorList>
            <person name="de Vries S.P.W."/>
            <person name="Hadjirin N.F."/>
            <person name="Lay E.M."/>
            <person name="Zadoks R.N."/>
            <person name="Peacock S.J."/>
            <person name="Parkhill J."/>
            <person name="Grant A.J."/>
            <person name="Mcdougall S."/>
            <person name="Holmes M.A."/>
        </authorList>
    </citation>
    <scope>NUCLEOTIDE SEQUENCE [LARGE SCALE GENOMIC DNA]</scope>
    <source>
        <strain evidence="3">NZ1587</strain>
    </source>
</reference>
<comment type="caution">
    <text evidence="2">The sequence shown here is derived from an EMBL/GenBank/DDBJ whole genome shotgun (WGS) entry which is preliminary data.</text>
</comment>
<keyword evidence="3" id="KW-1185">Reference proteome</keyword>
<keyword evidence="1" id="KW-1133">Transmembrane helix</keyword>
<sequence length="74" mass="8364">MRNSFWLWLNAILVGLLVGMMVTCSNVNKENVQLKQRNDGLHKQLTRTQYQLKKVSEESADKTARISELTGNGG</sequence>
<keyword evidence="1" id="KW-0812">Transmembrane</keyword>
<dbReference type="Proteomes" id="UP000182015">
    <property type="component" value="Unassembled WGS sequence"/>
</dbReference>
<evidence type="ECO:0000313" key="2">
    <source>
        <dbReference type="EMBL" id="OJF71227.1"/>
    </source>
</evidence>
<dbReference type="AlphaFoldDB" id="A0A1L8MKC5"/>
<dbReference type="EMBL" id="LZDD01000003">
    <property type="protein sequence ID" value="OJF71227.1"/>
    <property type="molecule type" value="Genomic_DNA"/>
</dbReference>
<evidence type="ECO:0000256" key="1">
    <source>
        <dbReference type="SAM" id="Phobius"/>
    </source>
</evidence>
<feature type="transmembrane region" description="Helical" evidence="1">
    <location>
        <begin position="6"/>
        <end position="27"/>
    </location>
</feature>
<proteinExistence type="predicted"/>
<protein>
    <submittedName>
        <fullName evidence="2">Uncharacterized protein</fullName>
    </submittedName>
</protein>
<dbReference type="STRING" id="1856638.A9Q68_08495"/>
<gene>
    <name evidence="2" type="ORF">A9Q68_08495</name>
</gene>
<evidence type="ECO:0000313" key="3">
    <source>
        <dbReference type="Proteomes" id="UP000182015"/>
    </source>
</evidence>
<dbReference type="OrthoDB" id="2235177at2"/>
<organism evidence="2 3">
    <name type="scientific">Streptococcus bovimastitidis</name>
    <dbReference type="NCBI Taxonomy" id="1856638"/>
    <lineage>
        <taxon>Bacteria</taxon>
        <taxon>Bacillati</taxon>
        <taxon>Bacillota</taxon>
        <taxon>Bacilli</taxon>
        <taxon>Lactobacillales</taxon>
        <taxon>Streptococcaceae</taxon>
        <taxon>Streptococcus</taxon>
    </lineage>
</organism>